<dbReference type="HAMAP" id="MF_01057">
    <property type="entry name" value="tRNA_methyltr_TrmB"/>
    <property type="match status" value="1"/>
</dbReference>
<organism evidence="8 9">
    <name type="scientific">SAR86 cluster bacterium</name>
    <dbReference type="NCBI Taxonomy" id="2030880"/>
    <lineage>
        <taxon>Bacteria</taxon>
        <taxon>Pseudomonadati</taxon>
        <taxon>Pseudomonadota</taxon>
        <taxon>Gammaproteobacteria</taxon>
        <taxon>SAR86 cluster</taxon>
    </lineage>
</organism>
<comment type="catalytic activity">
    <reaction evidence="1 7">
        <text>guanosine(46) in tRNA + S-adenosyl-L-methionine = N(7)-methylguanosine(46) in tRNA + S-adenosyl-L-homocysteine</text>
        <dbReference type="Rhea" id="RHEA:42708"/>
        <dbReference type="Rhea" id="RHEA-COMP:10188"/>
        <dbReference type="Rhea" id="RHEA-COMP:10189"/>
        <dbReference type="ChEBI" id="CHEBI:57856"/>
        <dbReference type="ChEBI" id="CHEBI:59789"/>
        <dbReference type="ChEBI" id="CHEBI:74269"/>
        <dbReference type="ChEBI" id="CHEBI:74480"/>
        <dbReference type="EC" id="2.1.1.33"/>
    </reaction>
</comment>
<dbReference type="GO" id="GO:0008176">
    <property type="term" value="F:tRNA (guanine(46)-N7)-methyltransferase activity"/>
    <property type="evidence" value="ECO:0007669"/>
    <property type="project" value="UniProtKB-UniRule"/>
</dbReference>
<feature type="binding site" evidence="7">
    <location>
        <position position="146"/>
    </location>
    <ligand>
        <name>substrate</name>
    </ligand>
</feature>
<comment type="caution">
    <text evidence="7">Lacks conserved residue(s) required for the propagation of feature annotation.</text>
</comment>
<dbReference type="SUPFAM" id="SSF53335">
    <property type="entry name" value="S-adenosyl-L-methionine-dependent methyltransferases"/>
    <property type="match status" value="1"/>
</dbReference>
<evidence type="ECO:0000313" key="8">
    <source>
        <dbReference type="EMBL" id="MBA4692330.1"/>
    </source>
</evidence>
<keyword evidence="6 7" id="KW-0819">tRNA processing</keyword>
<dbReference type="PANTHER" id="PTHR23417:SF14">
    <property type="entry name" value="PENTACOTRIPEPTIDE-REPEAT REGION OF PRORP DOMAIN-CONTAINING PROTEIN"/>
    <property type="match status" value="1"/>
</dbReference>
<dbReference type="Proteomes" id="UP000551848">
    <property type="component" value="Unassembled WGS sequence"/>
</dbReference>
<dbReference type="PANTHER" id="PTHR23417">
    <property type="entry name" value="3-DEOXY-D-MANNO-OCTULOSONIC-ACID TRANSFERASE/TRNA GUANINE-N 7 - -METHYLTRANSFERASE"/>
    <property type="match status" value="1"/>
</dbReference>
<evidence type="ECO:0000256" key="7">
    <source>
        <dbReference type="HAMAP-Rule" id="MF_01057"/>
    </source>
</evidence>
<keyword evidence="5 7" id="KW-0949">S-adenosyl-L-methionine</keyword>
<evidence type="ECO:0000256" key="4">
    <source>
        <dbReference type="ARBA" id="ARBA00022679"/>
    </source>
</evidence>
<evidence type="ECO:0000313" key="9">
    <source>
        <dbReference type="Proteomes" id="UP000551848"/>
    </source>
</evidence>
<dbReference type="AlphaFoldDB" id="A0A838XYQ3"/>
<feature type="binding site" evidence="7">
    <location>
        <position position="114"/>
    </location>
    <ligand>
        <name>substrate</name>
    </ligand>
</feature>
<evidence type="ECO:0000256" key="5">
    <source>
        <dbReference type="ARBA" id="ARBA00022691"/>
    </source>
</evidence>
<evidence type="ECO:0000256" key="6">
    <source>
        <dbReference type="ARBA" id="ARBA00022694"/>
    </source>
</evidence>
<evidence type="ECO:0000256" key="1">
    <source>
        <dbReference type="ARBA" id="ARBA00000142"/>
    </source>
</evidence>
<feature type="binding site" evidence="7">
    <location>
        <position position="110"/>
    </location>
    <ligand>
        <name>S-adenosyl-L-methionine</name>
        <dbReference type="ChEBI" id="CHEBI:59789"/>
    </ligand>
</feature>
<comment type="similarity">
    <text evidence="7">Belongs to the class I-like SAM-binding methyltransferase superfamily. TrmB family.</text>
</comment>
<evidence type="ECO:0000256" key="2">
    <source>
        <dbReference type="ARBA" id="ARBA00003015"/>
    </source>
</evidence>
<sequence>MTQSQKDALDSLDQHHLAGSNELLEFARDYEKIILEIGFGNGENTSFLAMKNPNALIVASEVYLSGIGSLLNNIVKNSLANIKIFDEDVRELLLTLPNKIFDEIYIICPDPWPKARHHKRRLIKQDFLKILVKVLKRDGTVYISTDWENYAESIEEELEKIKDKFSFIQISDEGMPITRFQQRAINEGRSIHTFLLKLLEK</sequence>
<comment type="pathway">
    <text evidence="7">tRNA modification; N(7)-methylguanine-tRNA biosynthesis.</text>
</comment>
<dbReference type="EC" id="2.1.1.33" evidence="7"/>
<dbReference type="CDD" id="cd02440">
    <property type="entry name" value="AdoMet_MTases"/>
    <property type="match status" value="1"/>
</dbReference>
<evidence type="ECO:0000256" key="3">
    <source>
        <dbReference type="ARBA" id="ARBA00022603"/>
    </source>
</evidence>
<reference evidence="8 9" key="1">
    <citation type="submission" date="2020-06" db="EMBL/GenBank/DDBJ databases">
        <title>Dysbiosis in marine aquaculture revealed through microbiome analysis: reverse ecology for environmental sustainability.</title>
        <authorList>
            <person name="Haro-Moreno J.M."/>
            <person name="Coutinho F.H."/>
            <person name="Zaragoza-Solas A."/>
            <person name="Picazo A."/>
            <person name="Almagro-Moreno S."/>
            <person name="Lopez-Perez M."/>
        </authorList>
    </citation>
    <scope>NUCLEOTIDE SEQUENCE [LARGE SCALE GENOMIC DNA]</scope>
    <source>
        <strain evidence="8">MCMED-G41</strain>
    </source>
</reference>
<protein>
    <recommendedName>
        <fullName evidence="7">tRNA (guanine-N(7)-)-methyltransferase</fullName>
        <ecNumber evidence="7">2.1.1.33</ecNumber>
    </recommendedName>
    <alternativeName>
        <fullName evidence="7">tRNA (guanine(46)-N(7))-methyltransferase</fullName>
    </alternativeName>
    <alternativeName>
        <fullName evidence="7">tRNA(m7G46)-methyltransferase</fullName>
    </alternativeName>
</protein>
<dbReference type="Pfam" id="PF02390">
    <property type="entry name" value="Methyltransf_4"/>
    <property type="match status" value="1"/>
</dbReference>
<dbReference type="NCBIfam" id="TIGR00091">
    <property type="entry name" value="tRNA (guanosine(46)-N7)-methyltransferase TrmB"/>
    <property type="match status" value="1"/>
</dbReference>
<keyword evidence="3 7" id="KW-0489">Methyltransferase</keyword>
<keyword evidence="4 7" id="KW-0808">Transferase</keyword>
<dbReference type="UniPathway" id="UPA00989"/>
<dbReference type="InterPro" id="IPR029063">
    <property type="entry name" value="SAM-dependent_MTases_sf"/>
</dbReference>
<comment type="function">
    <text evidence="2 7">Catalyzes the formation of N(7)-methylguanine at position 46 (m7G46) in tRNA.</text>
</comment>
<dbReference type="Gene3D" id="3.40.50.150">
    <property type="entry name" value="Vaccinia Virus protein VP39"/>
    <property type="match status" value="1"/>
</dbReference>
<feature type="binding site" evidence="7">
    <location>
        <position position="88"/>
    </location>
    <ligand>
        <name>S-adenosyl-L-methionine</name>
        <dbReference type="ChEBI" id="CHEBI:59789"/>
    </ligand>
</feature>
<feature type="binding site" evidence="7">
    <location>
        <position position="61"/>
    </location>
    <ligand>
        <name>S-adenosyl-L-methionine</name>
        <dbReference type="ChEBI" id="CHEBI:59789"/>
    </ligand>
</feature>
<dbReference type="InterPro" id="IPR003358">
    <property type="entry name" value="tRNA_(Gua-N-7)_MeTrfase_Trmb"/>
</dbReference>
<comment type="caution">
    <text evidence="8">The sequence shown here is derived from an EMBL/GenBank/DDBJ whole genome shotgun (WGS) entry which is preliminary data.</text>
</comment>
<feature type="binding site" evidence="7">
    <location>
        <position position="36"/>
    </location>
    <ligand>
        <name>S-adenosyl-L-methionine</name>
        <dbReference type="ChEBI" id="CHEBI:59789"/>
    </ligand>
</feature>
<proteinExistence type="inferred from homology"/>
<dbReference type="EMBL" id="JACETL010000006">
    <property type="protein sequence ID" value="MBA4692330.1"/>
    <property type="molecule type" value="Genomic_DNA"/>
</dbReference>
<dbReference type="InterPro" id="IPR055361">
    <property type="entry name" value="tRNA_methyltr_TrmB_bact"/>
</dbReference>
<dbReference type="PROSITE" id="PS51625">
    <property type="entry name" value="SAM_MT_TRMB"/>
    <property type="match status" value="1"/>
</dbReference>
<gene>
    <name evidence="7 8" type="primary">trmB</name>
    <name evidence="8" type="ORF">H2072_01125</name>
</gene>
<name>A0A838XYQ3_9GAMM</name>
<accession>A0A838XYQ3</accession>
<dbReference type="GO" id="GO:0043527">
    <property type="term" value="C:tRNA methyltransferase complex"/>
    <property type="evidence" value="ECO:0007669"/>
    <property type="project" value="TreeGrafter"/>
</dbReference>